<evidence type="ECO:0000313" key="3">
    <source>
        <dbReference type="EMBL" id="MDN4520454.1"/>
    </source>
</evidence>
<comment type="caution">
    <text evidence="3">The sequence shown here is derived from an EMBL/GenBank/DDBJ whole genome shotgun (WGS) entry which is preliminary data.</text>
</comment>
<dbReference type="PROSITE" id="PS51257">
    <property type="entry name" value="PROKAR_LIPOPROTEIN"/>
    <property type="match status" value="1"/>
</dbReference>
<proteinExistence type="predicted"/>
<evidence type="ECO:0000313" key="4">
    <source>
        <dbReference type="Proteomes" id="UP001172687"/>
    </source>
</evidence>
<dbReference type="InterPro" id="IPR036249">
    <property type="entry name" value="Thioredoxin-like_sf"/>
</dbReference>
<dbReference type="SUPFAM" id="SSF52833">
    <property type="entry name" value="Thioredoxin-like"/>
    <property type="match status" value="1"/>
</dbReference>
<sequence>MHWIRPLAALSAFGLLLTAVGCAEQVTGSAQVDATGAPLAVTEDGFGIVAGFDDAPAKIEIYTEPQCTHCSDLQREFGEQIADSITVGTLQVTYRPMTFLDDDYDGYSAKVANALFLATEAVDNSAATGTQLQRFVEELWINQDPGGVVFTGDELRDMAISAGLPEAVADHVAADSEAVDVAEMDDTNFGLLFDIDRVDTGTPTVFDLDSGEKLDIFDDEWLSSLLRTY</sequence>
<accession>A0ABT8HI71</accession>
<name>A0ABT8HI71_MYCAO</name>
<keyword evidence="1" id="KW-0732">Signal</keyword>
<dbReference type="Pfam" id="PF13462">
    <property type="entry name" value="Thioredoxin_4"/>
    <property type="match status" value="1"/>
</dbReference>
<protein>
    <submittedName>
        <fullName evidence="3">Thioredoxin domain-containing protein</fullName>
    </submittedName>
</protein>
<organism evidence="3 4">
    <name type="scientific">Mycolicibacterium austroafricanum</name>
    <name type="common">Mycobacterium austroafricanum</name>
    <dbReference type="NCBI Taxonomy" id="39687"/>
    <lineage>
        <taxon>Bacteria</taxon>
        <taxon>Bacillati</taxon>
        <taxon>Actinomycetota</taxon>
        <taxon>Actinomycetes</taxon>
        <taxon>Mycobacteriales</taxon>
        <taxon>Mycobacteriaceae</taxon>
        <taxon>Mycolicibacterium</taxon>
    </lineage>
</organism>
<dbReference type="InterPro" id="IPR012336">
    <property type="entry name" value="Thioredoxin-like_fold"/>
</dbReference>
<reference evidence="3" key="1">
    <citation type="submission" date="2023-07" db="EMBL/GenBank/DDBJ databases">
        <title>Degradation of tert-butanol by M. austroafricanum TBA100.</title>
        <authorList>
            <person name="Helbich S."/>
            <person name="Vainshtein Y."/>
        </authorList>
    </citation>
    <scope>NUCLEOTIDE SEQUENCE</scope>
    <source>
        <strain evidence="3">TBA100</strain>
    </source>
</reference>
<evidence type="ECO:0000259" key="2">
    <source>
        <dbReference type="Pfam" id="PF13462"/>
    </source>
</evidence>
<feature type="domain" description="Thioredoxin-like fold" evidence="2">
    <location>
        <begin position="47"/>
        <end position="121"/>
    </location>
</feature>
<gene>
    <name evidence="3" type="ORF">QYF68_21905</name>
</gene>
<dbReference type="Proteomes" id="UP001172687">
    <property type="component" value="Unassembled WGS sequence"/>
</dbReference>
<dbReference type="RefSeq" id="WP_036367459.1">
    <property type="nucleotide sequence ID" value="NZ_CP070380.1"/>
</dbReference>
<dbReference type="EMBL" id="JAUHTC010000074">
    <property type="protein sequence ID" value="MDN4520454.1"/>
    <property type="molecule type" value="Genomic_DNA"/>
</dbReference>
<feature type="chain" id="PRO_5045290214" evidence="1">
    <location>
        <begin position="24"/>
        <end position="229"/>
    </location>
</feature>
<evidence type="ECO:0000256" key="1">
    <source>
        <dbReference type="SAM" id="SignalP"/>
    </source>
</evidence>
<keyword evidence="4" id="KW-1185">Reference proteome</keyword>
<dbReference type="Gene3D" id="3.40.30.10">
    <property type="entry name" value="Glutaredoxin"/>
    <property type="match status" value="1"/>
</dbReference>
<feature type="signal peptide" evidence="1">
    <location>
        <begin position="1"/>
        <end position="23"/>
    </location>
</feature>